<evidence type="ECO:0000313" key="1">
    <source>
        <dbReference type="EMBL" id="TDO40475.1"/>
    </source>
</evidence>
<sequence>MTTVRYEIRVVGLLGTAARTAFSGLTVEEEPATTVLSGTLDQAGLHEVLDQIRALGLELVDVSQPGSPETAGETPFPYG</sequence>
<name>A0A4R6K032_9ACTN</name>
<proteinExistence type="predicted"/>
<evidence type="ECO:0000313" key="2">
    <source>
        <dbReference type="Proteomes" id="UP000294901"/>
    </source>
</evidence>
<dbReference type="AlphaFoldDB" id="A0A4R6K032"/>
<protein>
    <submittedName>
        <fullName evidence="1">Uncharacterized protein</fullName>
    </submittedName>
</protein>
<dbReference type="EMBL" id="SNWR01000001">
    <property type="protein sequence ID" value="TDO40475.1"/>
    <property type="molecule type" value="Genomic_DNA"/>
</dbReference>
<organism evidence="1 2">
    <name type="scientific">Paractinoplanes brasiliensis</name>
    <dbReference type="NCBI Taxonomy" id="52695"/>
    <lineage>
        <taxon>Bacteria</taxon>
        <taxon>Bacillati</taxon>
        <taxon>Actinomycetota</taxon>
        <taxon>Actinomycetes</taxon>
        <taxon>Micromonosporales</taxon>
        <taxon>Micromonosporaceae</taxon>
        <taxon>Paractinoplanes</taxon>
    </lineage>
</organism>
<dbReference type="Proteomes" id="UP000294901">
    <property type="component" value="Unassembled WGS sequence"/>
</dbReference>
<keyword evidence="2" id="KW-1185">Reference proteome</keyword>
<gene>
    <name evidence="1" type="ORF">C8E87_4189</name>
</gene>
<accession>A0A4R6K032</accession>
<reference evidence="1 2" key="1">
    <citation type="submission" date="2019-03" db="EMBL/GenBank/DDBJ databases">
        <title>Sequencing the genomes of 1000 actinobacteria strains.</title>
        <authorList>
            <person name="Klenk H.-P."/>
        </authorList>
    </citation>
    <scope>NUCLEOTIDE SEQUENCE [LARGE SCALE GENOMIC DNA]</scope>
    <source>
        <strain evidence="1 2">DSM 43805</strain>
    </source>
</reference>
<dbReference type="RefSeq" id="WP_203720422.1">
    <property type="nucleotide sequence ID" value="NZ_BOMD01000007.1"/>
</dbReference>
<comment type="caution">
    <text evidence="1">The sequence shown here is derived from an EMBL/GenBank/DDBJ whole genome shotgun (WGS) entry which is preliminary data.</text>
</comment>